<gene>
    <name evidence="3" type="primary">jg9098</name>
    <name evidence="3" type="ORF">PAEG_LOCUS18360</name>
</gene>
<accession>A0A8S4RU27</accession>
<dbReference type="EMBL" id="CAKXAJ010025603">
    <property type="protein sequence ID" value="CAH2241982.1"/>
    <property type="molecule type" value="Genomic_DNA"/>
</dbReference>
<evidence type="ECO:0000313" key="3">
    <source>
        <dbReference type="EMBL" id="CAH2241982.1"/>
    </source>
</evidence>
<keyword evidence="4" id="KW-1185">Reference proteome</keyword>
<organism evidence="3 4">
    <name type="scientific">Pararge aegeria aegeria</name>
    <dbReference type="NCBI Taxonomy" id="348720"/>
    <lineage>
        <taxon>Eukaryota</taxon>
        <taxon>Metazoa</taxon>
        <taxon>Ecdysozoa</taxon>
        <taxon>Arthropoda</taxon>
        <taxon>Hexapoda</taxon>
        <taxon>Insecta</taxon>
        <taxon>Pterygota</taxon>
        <taxon>Neoptera</taxon>
        <taxon>Endopterygota</taxon>
        <taxon>Lepidoptera</taxon>
        <taxon>Glossata</taxon>
        <taxon>Ditrysia</taxon>
        <taxon>Papilionoidea</taxon>
        <taxon>Nymphalidae</taxon>
        <taxon>Satyrinae</taxon>
        <taxon>Satyrini</taxon>
        <taxon>Parargina</taxon>
        <taxon>Pararge</taxon>
    </lineage>
</organism>
<evidence type="ECO:0000256" key="1">
    <source>
        <dbReference type="SAM" id="MobiDB-lite"/>
    </source>
</evidence>
<dbReference type="OrthoDB" id="7474782at2759"/>
<evidence type="ECO:0000256" key="2">
    <source>
        <dbReference type="SAM" id="Phobius"/>
    </source>
</evidence>
<keyword evidence="2" id="KW-0812">Transmembrane</keyword>
<comment type="caution">
    <text evidence="3">The sequence shown here is derived from an EMBL/GenBank/DDBJ whole genome shotgun (WGS) entry which is preliminary data.</text>
</comment>
<dbReference type="Proteomes" id="UP000838756">
    <property type="component" value="Unassembled WGS sequence"/>
</dbReference>
<name>A0A8S4RU27_9NEOP</name>
<protein>
    <submittedName>
        <fullName evidence="3">Jg9098 protein</fullName>
    </submittedName>
</protein>
<feature type="transmembrane region" description="Helical" evidence="2">
    <location>
        <begin position="6"/>
        <end position="23"/>
    </location>
</feature>
<sequence length="99" mass="11433">MEAVRLFLLKIILSAVVLNIIIVKNTAAYSNISTNDGRQDKSPHRKSWSSKSSNTEAYKYMPPYLVFNKKVGAYYPYFKYPGDNNLRRMGAHKSRQWKG</sequence>
<proteinExistence type="predicted"/>
<keyword evidence="2" id="KW-1133">Transmembrane helix</keyword>
<evidence type="ECO:0000313" key="4">
    <source>
        <dbReference type="Proteomes" id="UP000838756"/>
    </source>
</evidence>
<keyword evidence="2" id="KW-0472">Membrane</keyword>
<feature type="region of interest" description="Disordered" evidence="1">
    <location>
        <begin position="32"/>
        <end position="53"/>
    </location>
</feature>
<dbReference type="AlphaFoldDB" id="A0A8S4RU27"/>
<reference evidence="3" key="1">
    <citation type="submission" date="2022-03" db="EMBL/GenBank/DDBJ databases">
        <authorList>
            <person name="Lindestad O."/>
        </authorList>
    </citation>
    <scope>NUCLEOTIDE SEQUENCE</scope>
</reference>